<dbReference type="Proteomes" id="UP001164250">
    <property type="component" value="Chromosome 4"/>
</dbReference>
<evidence type="ECO:0000313" key="2">
    <source>
        <dbReference type="Proteomes" id="UP001164250"/>
    </source>
</evidence>
<reference evidence="2" key="1">
    <citation type="journal article" date="2023" name="G3 (Bethesda)">
        <title>Genome assembly and association tests identify interacting loci associated with vigor, precocity, and sex in interspecific pistachio rootstocks.</title>
        <authorList>
            <person name="Palmer W."/>
            <person name="Jacygrad E."/>
            <person name="Sagayaradj S."/>
            <person name="Cavanaugh K."/>
            <person name="Han R."/>
            <person name="Bertier L."/>
            <person name="Beede B."/>
            <person name="Kafkas S."/>
            <person name="Golino D."/>
            <person name="Preece J."/>
            <person name="Michelmore R."/>
        </authorList>
    </citation>
    <scope>NUCLEOTIDE SEQUENCE [LARGE SCALE GENOMIC DNA]</scope>
</reference>
<organism evidence="1 2">
    <name type="scientific">Pistacia atlantica</name>
    <dbReference type="NCBI Taxonomy" id="434234"/>
    <lineage>
        <taxon>Eukaryota</taxon>
        <taxon>Viridiplantae</taxon>
        <taxon>Streptophyta</taxon>
        <taxon>Embryophyta</taxon>
        <taxon>Tracheophyta</taxon>
        <taxon>Spermatophyta</taxon>
        <taxon>Magnoliopsida</taxon>
        <taxon>eudicotyledons</taxon>
        <taxon>Gunneridae</taxon>
        <taxon>Pentapetalae</taxon>
        <taxon>rosids</taxon>
        <taxon>malvids</taxon>
        <taxon>Sapindales</taxon>
        <taxon>Anacardiaceae</taxon>
        <taxon>Pistacia</taxon>
    </lineage>
</organism>
<proteinExistence type="predicted"/>
<protein>
    <submittedName>
        <fullName evidence="1">Uncharacterized protein</fullName>
    </submittedName>
</protein>
<keyword evidence="2" id="KW-1185">Reference proteome</keyword>
<sequence>MSNYGDVVFFIILGLLGWKVSGLWCAHLISQGAVLDATDWFGCNSGHKGGIWWPHDVGRAPPF</sequence>
<name>A0ACC1BIU2_9ROSI</name>
<evidence type="ECO:0000313" key="1">
    <source>
        <dbReference type="EMBL" id="KAJ0098761.1"/>
    </source>
</evidence>
<accession>A0ACC1BIU2</accession>
<gene>
    <name evidence="1" type="ORF">Patl1_20370</name>
</gene>
<dbReference type="EMBL" id="CM047900">
    <property type="protein sequence ID" value="KAJ0098761.1"/>
    <property type="molecule type" value="Genomic_DNA"/>
</dbReference>
<comment type="caution">
    <text evidence="1">The sequence shown here is derived from an EMBL/GenBank/DDBJ whole genome shotgun (WGS) entry which is preliminary data.</text>
</comment>